<gene>
    <name evidence="2" type="ORF">CEXT_609791</name>
</gene>
<dbReference type="Proteomes" id="UP001054945">
    <property type="component" value="Unassembled WGS sequence"/>
</dbReference>
<evidence type="ECO:0000313" key="3">
    <source>
        <dbReference type="Proteomes" id="UP001054945"/>
    </source>
</evidence>
<comment type="caution">
    <text evidence="2">The sequence shown here is derived from an EMBL/GenBank/DDBJ whole genome shotgun (WGS) entry which is preliminary data.</text>
</comment>
<keyword evidence="3" id="KW-1185">Reference proteome</keyword>
<feature type="chain" id="PRO_5043674623" description="Secreted protein" evidence="1">
    <location>
        <begin position="31"/>
        <end position="107"/>
    </location>
</feature>
<protein>
    <recommendedName>
        <fullName evidence="4">Secreted protein</fullName>
    </recommendedName>
</protein>
<keyword evidence="1" id="KW-0732">Signal</keyword>
<accession>A0AAV4RJ79</accession>
<organism evidence="2 3">
    <name type="scientific">Caerostris extrusa</name>
    <name type="common">Bark spider</name>
    <name type="synonym">Caerostris bankana</name>
    <dbReference type="NCBI Taxonomy" id="172846"/>
    <lineage>
        <taxon>Eukaryota</taxon>
        <taxon>Metazoa</taxon>
        <taxon>Ecdysozoa</taxon>
        <taxon>Arthropoda</taxon>
        <taxon>Chelicerata</taxon>
        <taxon>Arachnida</taxon>
        <taxon>Araneae</taxon>
        <taxon>Araneomorphae</taxon>
        <taxon>Entelegynae</taxon>
        <taxon>Araneoidea</taxon>
        <taxon>Araneidae</taxon>
        <taxon>Caerostris</taxon>
    </lineage>
</organism>
<proteinExistence type="predicted"/>
<name>A0AAV4RJ79_CAEEX</name>
<dbReference type="AlphaFoldDB" id="A0AAV4RJ79"/>
<sequence length="107" mass="11998">MNFIELFPHKCRYILLLSLLQVSPFLRSRSQPCCGLADVVAGIFHLVSSPPGCRPVVVGCRSVEGEPTLLSFPNHSRTLVEECLAKRRNLQGLTFWNLQQPFAVCNE</sequence>
<feature type="signal peptide" evidence="1">
    <location>
        <begin position="1"/>
        <end position="30"/>
    </location>
</feature>
<evidence type="ECO:0000313" key="2">
    <source>
        <dbReference type="EMBL" id="GIY20574.1"/>
    </source>
</evidence>
<evidence type="ECO:0000256" key="1">
    <source>
        <dbReference type="SAM" id="SignalP"/>
    </source>
</evidence>
<dbReference type="EMBL" id="BPLR01007908">
    <property type="protein sequence ID" value="GIY20574.1"/>
    <property type="molecule type" value="Genomic_DNA"/>
</dbReference>
<evidence type="ECO:0008006" key="4">
    <source>
        <dbReference type="Google" id="ProtNLM"/>
    </source>
</evidence>
<reference evidence="2 3" key="1">
    <citation type="submission" date="2021-06" db="EMBL/GenBank/DDBJ databases">
        <title>Caerostris extrusa draft genome.</title>
        <authorList>
            <person name="Kono N."/>
            <person name="Arakawa K."/>
        </authorList>
    </citation>
    <scope>NUCLEOTIDE SEQUENCE [LARGE SCALE GENOMIC DNA]</scope>
</reference>